<evidence type="ECO:0000313" key="1">
    <source>
        <dbReference type="EMBL" id="CAI3696215.1"/>
    </source>
</evidence>
<sequence length="63" mass="7553">MNKQVSFFDKARIVFIEDDIKLHEDFIKGAEFQLFMEQSENYIIYHKGVFYGPLKSQCKKVIF</sequence>
<name>A0AAD1YM08_9CLOT</name>
<accession>A0AAD1YM08</accession>
<protein>
    <submittedName>
        <fullName evidence="1">Uncharacterized protein</fullName>
    </submittedName>
</protein>
<evidence type="ECO:0000313" key="2">
    <source>
        <dbReference type="Proteomes" id="UP001189143"/>
    </source>
</evidence>
<comment type="caution">
    <text evidence="1">The sequence shown here is derived from an EMBL/GenBank/DDBJ whole genome shotgun (WGS) entry which is preliminary data.</text>
</comment>
<dbReference type="EMBL" id="CAMTCP010000296">
    <property type="protein sequence ID" value="CAI3696215.1"/>
    <property type="molecule type" value="Genomic_DNA"/>
</dbReference>
<gene>
    <name evidence="1" type="ORF">CNEO2_930016</name>
</gene>
<dbReference type="Proteomes" id="UP001189143">
    <property type="component" value="Unassembled WGS sequence"/>
</dbReference>
<organism evidence="1 2">
    <name type="scientific">Clostridium neonatale</name>
    <dbReference type="NCBI Taxonomy" id="137838"/>
    <lineage>
        <taxon>Bacteria</taxon>
        <taxon>Bacillati</taxon>
        <taxon>Bacillota</taxon>
        <taxon>Clostridia</taxon>
        <taxon>Eubacteriales</taxon>
        <taxon>Clostridiaceae</taxon>
        <taxon>Clostridium</taxon>
    </lineage>
</organism>
<dbReference type="AlphaFoldDB" id="A0AAD1YM08"/>
<proteinExistence type="predicted"/>
<reference evidence="1" key="1">
    <citation type="submission" date="2022-10" db="EMBL/GenBank/DDBJ databases">
        <authorList>
            <person name="Aires J."/>
            <person name="Mesa V."/>
        </authorList>
    </citation>
    <scope>NUCLEOTIDE SEQUENCE</scope>
    <source>
        <strain evidence="1">Clostridium neonatale JD116</strain>
    </source>
</reference>
<dbReference type="RefSeq" id="WP_317049998.1">
    <property type="nucleotide sequence ID" value="NZ_CAMRXC010000266.1"/>
</dbReference>